<dbReference type="AlphaFoldDB" id="A0A2M8WTU7"/>
<organism evidence="2 3">
    <name type="scientific">Luteimicrobium subarcticum</name>
    <dbReference type="NCBI Taxonomy" id="620910"/>
    <lineage>
        <taxon>Bacteria</taxon>
        <taxon>Bacillati</taxon>
        <taxon>Actinomycetota</taxon>
        <taxon>Actinomycetes</taxon>
        <taxon>Micrococcales</taxon>
        <taxon>Luteimicrobium</taxon>
    </lineage>
</organism>
<evidence type="ECO:0000313" key="3">
    <source>
        <dbReference type="Proteomes" id="UP000231586"/>
    </source>
</evidence>
<name>A0A2M8WTU7_9MICO</name>
<proteinExistence type="predicted"/>
<keyword evidence="3" id="KW-1185">Reference proteome</keyword>
<feature type="region of interest" description="Disordered" evidence="1">
    <location>
        <begin position="1"/>
        <end position="32"/>
    </location>
</feature>
<evidence type="ECO:0000256" key="1">
    <source>
        <dbReference type="SAM" id="MobiDB-lite"/>
    </source>
</evidence>
<dbReference type="EMBL" id="PGTZ01000007">
    <property type="protein sequence ID" value="PJI94286.1"/>
    <property type="molecule type" value="Genomic_DNA"/>
</dbReference>
<dbReference type="Proteomes" id="UP000231586">
    <property type="component" value="Unassembled WGS sequence"/>
</dbReference>
<gene>
    <name evidence="2" type="ORF">CLV34_1774</name>
</gene>
<accession>A0A2M8WTU7</accession>
<reference evidence="2 3" key="1">
    <citation type="submission" date="2017-11" db="EMBL/GenBank/DDBJ databases">
        <title>Genomic Encyclopedia of Archaeal and Bacterial Type Strains, Phase II (KMG-II): From Individual Species to Whole Genera.</title>
        <authorList>
            <person name="Goeker M."/>
        </authorList>
    </citation>
    <scope>NUCLEOTIDE SEQUENCE [LARGE SCALE GENOMIC DNA]</scope>
    <source>
        <strain evidence="2 3">DSM 22413</strain>
    </source>
</reference>
<evidence type="ECO:0008006" key="4">
    <source>
        <dbReference type="Google" id="ProtNLM"/>
    </source>
</evidence>
<protein>
    <recommendedName>
        <fullName evidence="4">Integrase-like protein</fullName>
    </recommendedName>
</protein>
<sequence length="32" mass="3758">HYNYHRAHTAASDRPPASRLRRHVTNVMSQNN</sequence>
<feature type="non-terminal residue" evidence="2">
    <location>
        <position position="1"/>
    </location>
</feature>
<evidence type="ECO:0000313" key="2">
    <source>
        <dbReference type="EMBL" id="PJI94286.1"/>
    </source>
</evidence>
<comment type="caution">
    <text evidence="2">The sequence shown here is derived from an EMBL/GenBank/DDBJ whole genome shotgun (WGS) entry which is preliminary data.</text>
</comment>